<keyword evidence="12" id="KW-1133">Transmembrane helix</keyword>
<evidence type="ECO:0000256" key="12">
    <source>
        <dbReference type="ARBA" id="ARBA00022989"/>
    </source>
</evidence>
<dbReference type="SMART" id="SM00318">
    <property type="entry name" value="SNc"/>
    <property type="match status" value="1"/>
</dbReference>
<evidence type="ECO:0000256" key="5">
    <source>
        <dbReference type="ARBA" id="ARBA00014651"/>
    </source>
</evidence>
<keyword evidence="9 17" id="KW-0255">Endonuclease</keyword>
<evidence type="ECO:0000256" key="8">
    <source>
        <dbReference type="ARBA" id="ARBA00022723"/>
    </source>
</evidence>
<dbReference type="GO" id="GO:0004519">
    <property type="term" value="F:endonuclease activity"/>
    <property type="evidence" value="ECO:0007669"/>
    <property type="project" value="UniProtKB-KW"/>
</dbReference>
<dbReference type="Gene3D" id="2.40.50.90">
    <property type="match status" value="1"/>
</dbReference>
<dbReference type="Proteomes" id="UP000054383">
    <property type="component" value="Unassembled WGS sequence"/>
</dbReference>
<evidence type="ECO:0000256" key="1">
    <source>
        <dbReference type="ARBA" id="ARBA00004167"/>
    </source>
</evidence>
<protein>
    <recommendedName>
        <fullName evidence="4">Probable endonuclease LCL3</fullName>
    </recommendedName>
    <alternativeName>
        <fullName evidence="5">Probable endonuclease lcl3</fullName>
    </alternativeName>
</protein>
<evidence type="ECO:0000256" key="13">
    <source>
        <dbReference type="ARBA" id="ARBA00023128"/>
    </source>
</evidence>
<feature type="compositionally biased region" description="Basic and acidic residues" evidence="15">
    <location>
        <begin position="42"/>
        <end position="56"/>
    </location>
</feature>
<evidence type="ECO:0000256" key="14">
    <source>
        <dbReference type="ARBA" id="ARBA00023136"/>
    </source>
</evidence>
<evidence type="ECO:0000256" key="4">
    <source>
        <dbReference type="ARBA" id="ARBA00013404"/>
    </source>
</evidence>
<keyword evidence="13" id="KW-0496">Mitochondrion</keyword>
<dbReference type="OMA" id="LWKDFWR"/>
<accession>A0A0U1M5U0</accession>
<dbReference type="PANTHER" id="PTHR12302:SF3">
    <property type="entry name" value="SERINE_THREONINE-PROTEIN KINASE 31"/>
    <property type="match status" value="1"/>
</dbReference>
<evidence type="ECO:0000313" key="18">
    <source>
        <dbReference type="Proteomes" id="UP000054383"/>
    </source>
</evidence>
<feature type="domain" description="TNase-like" evidence="16">
    <location>
        <begin position="134"/>
        <end position="301"/>
    </location>
</feature>
<keyword evidence="6" id="KW-0812">Transmembrane</keyword>
<dbReference type="GO" id="GO:0016020">
    <property type="term" value="C:membrane"/>
    <property type="evidence" value="ECO:0007669"/>
    <property type="project" value="UniProtKB-SubCell"/>
</dbReference>
<dbReference type="PANTHER" id="PTHR12302">
    <property type="entry name" value="EBNA2 BINDING PROTEIN P100"/>
    <property type="match status" value="1"/>
</dbReference>
<name>A0A0U1M5U0_TALIS</name>
<dbReference type="OrthoDB" id="430293at2759"/>
<evidence type="ECO:0000256" key="2">
    <source>
        <dbReference type="ARBA" id="ARBA00004173"/>
    </source>
</evidence>
<dbReference type="InterPro" id="IPR035437">
    <property type="entry name" value="SNase_OB-fold_sf"/>
</dbReference>
<keyword evidence="7" id="KW-0540">Nuclease</keyword>
<dbReference type="STRING" id="28573.A0A0U1M5U0"/>
<evidence type="ECO:0000256" key="7">
    <source>
        <dbReference type="ARBA" id="ARBA00022722"/>
    </source>
</evidence>
<feature type="region of interest" description="Disordered" evidence="15">
    <location>
        <begin position="37"/>
        <end position="71"/>
    </location>
</feature>
<evidence type="ECO:0000256" key="10">
    <source>
        <dbReference type="ARBA" id="ARBA00022801"/>
    </source>
</evidence>
<keyword evidence="8" id="KW-0479">Metal-binding</keyword>
<evidence type="ECO:0000256" key="6">
    <source>
        <dbReference type="ARBA" id="ARBA00022692"/>
    </source>
</evidence>
<dbReference type="PROSITE" id="PS50830">
    <property type="entry name" value="TNASE_3"/>
    <property type="match status" value="1"/>
</dbReference>
<dbReference type="AlphaFoldDB" id="A0A0U1M5U0"/>
<dbReference type="FunFam" id="2.40.50.90:FF:000029">
    <property type="entry name" value="Probable endonuclease lcl3"/>
    <property type="match status" value="1"/>
</dbReference>
<evidence type="ECO:0000259" key="16">
    <source>
        <dbReference type="PROSITE" id="PS50830"/>
    </source>
</evidence>
<gene>
    <name evidence="17" type="ORF">PISL3812_07455</name>
</gene>
<comment type="subcellular location">
    <subcellularLocation>
        <location evidence="1">Membrane</location>
        <topology evidence="1">Single-pass membrane protein</topology>
    </subcellularLocation>
    <subcellularLocation>
        <location evidence="2">Mitochondrion</location>
    </subcellularLocation>
</comment>
<evidence type="ECO:0000256" key="3">
    <source>
        <dbReference type="ARBA" id="ARBA00005435"/>
    </source>
</evidence>
<sequence length="359" mass="41136">MNLSCAEFPETLPEPPTSFCLTTGKPGMGWWSLWSSGSQTDPEGRSGDSRRSKDESAQSLWPLSTSTSTSTSSQYTEWNSILNSFNWSQLKEPGNLVPTILLTGGLLFVFDVHRRFLRRIPEATNISPSLLRRRSLFGRVTSVGDGDNFRMYHTPGGRLAGWGWLPWKKVPTSRKELKDRTIHIRLAGVDAPELAHFGRPAQPFSHEAHAWLTSYLLNRRVRAHVLRPDQYRRVIATVYVRNWLDFPPLRKRDVSEEMLKRGFATVYEAKTGVEFGTKEREARYREAETVAKNRKQGLWKDFWRKKGNNFESPREYKTRMGLEHPIGTSPGKPEVEESRGLLALLRDRLFSSRKKNNGS</sequence>
<evidence type="ECO:0000256" key="11">
    <source>
        <dbReference type="ARBA" id="ARBA00022837"/>
    </source>
</evidence>
<keyword evidence="14" id="KW-0472">Membrane</keyword>
<evidence type="ECO:0000313" key="17">
    <source>
        <dbReference type="EMBL" id="CRG90411.1"/>
    </source>
</evidence>
<dbReference type="SUPFAM" id="SSF50199">
    <property type="entry name" value="Staphylococcal nuclease"/>
    <property type="match status" value="1"/>
</dbReference>
<comment type="similarity">
    <text evidence="3">Belongs to the LCL3 family.</text>
</comment>
<proteinExistence type="inferred from homology"/>
<keyword evidence="11" id="KW-0106">Calcium</keyword>
<dbReference type="Pfam" id="PF00565">
    <property type="entry name" value="SNase"/>
    <property type="match status" value="1"/>
</dbReference>
<dbReference type="GO" id="GO:0016787">
    <property type="term" value="F:hydrolase activity"/>
    <property type="evidence" value="ECO:0007669"/>
    <property type="project" value="UniProtKB-KW"/>
</dbReference>
<keyword evidence="18" id="KW-1185">Reference proteome</keyword>
<organism evidence="17 18">
    <name type="scientific">Talaromyces islandicus</name>
    <name type="common">Penicillium islandicum</name>
    <dbReference type="NCBI Taxonomy" id="28573"/>
    <lineage>
        <taxon>Eukaryota</taxon>
        <taxon>Fungi</taxon>
        <taxon>Dikarya</taxon>
        <taxon>Ascomycota</taxon>
        <taxon>Pezizomycotina</taxon>
        <taxon>Eurotiomycetes</taxon>
        <taxon>Eurotiomycetidae</taxon>
        <taxon>Eurotiales</taxon>
        <taxon>Trichocomaceae</taxon>
        <taxon>Talaromyces</taxon>
        <taxon>Talaromyces sect. Islandici</taxon>
    </lineage>
</organism>
<dbReference type="GO" id="GO:0005739">
    <property type="term" value="C:mitochondrion"/>
    <property type="evidence" value="ECO:0007669"/>
    <property type="project" value="UniProtKB-SubCell"/>
</dbReference>
<reference evidence="17 18" key="1">
    <citation type="submission" date="2015-04" db="EMBL/GenBank/DDBJ databases">
        <authorList>
            <person name="Syromyatnikov M.Y."/>
            <person name="Popov V.N."/>
        </authorList>
    </citation>
    <scope>NUCLEOTIDE SEQUENCE [LARGE SCALE GENOMIC DNA]</scope>
    <source>
        <strain evidence="17">WF-38-12</strain>
    </source>
</reference>
<dbReference type="InterPro" id="IPR016071">
    <property type="entry name" value="Staphylococal_nuclease_OB-fold"/>
</dbReference>
<evidence type="ECO:0000256" key="9">
    <source>
        <dbReference type="ARBA" id="ARBA00022759"/>
    </source>
</evidence>
<keyword evidence="10" id="KW-0378">Hydrolase</keyword>
<dbReference type="EMBL" id="CVMT01000007">
    <property type="protein sequence ID" value="CRG90411.1"/>
    <property type="molecule type" value="Genomic_DNA"/>
</dbReference>
<evidence type="ECO:0000256" key="15">
    <source>
        <dbReference type="SAM" id="MobiDB-lite"/>
    </source>
</evidence>
<dbReference type="GO" id="GO:0046872">
    <property type="term" value="F:metal ion binding"/>
    <property type="evidence" value="ECO:0007669"/>
    <property type="project" value="UniProtKB-KW"/>
</dbReference>